<dbReference type="PANTHER" id="PTHR30514">
    <property type="entry name" value="GLUCOKINASE"/>
    <property type="match status" value="1"/>
</dbReference>
<dbReference type="EMBL" id="QUSL01000006">
    <property type="protein sequence ID" value="RGD86294.1"/>
    <property type="molecule type" value="Genomic_DNA"/>
</dbReference>
<evidence type="ECO:0000313" key="3">
    <source>
        <dbReference type="Proteomes" id="UP000261032"/>
    </source>
</evidence>
<dbReference type="GO" id="GO:1901135">
    <property type="term" value="P:carbohydrate derivative metabolic process"/>
    <property type="evidence" value="ECO:0007669"/>
    <property type="project" value="InterPro"/>
</dbReference>
<proteinExistence type="predicted"/>
<evidence type="ECO:0000313" key="2">
    <source>
        <dbReference type="EMBL" id="RGD86294.1"/>
    </source>
</evidence>
<comment type="caution">
    <text evidence="2">The sequence shown here is derived from an EMBL/GenBank/DDBJ whole genome shotgun (WGS) entry which is preliminary data.</text>
</comment>
<dbReference type="InterPro" id="IPR047640">
    <property type="entry name" value="RpiR-like"/>
</dbReference>
<dbReference type="GO" id="GO:0097367">
    <property type="term" value="F:carbohydrate derivative binding"/>
    <property type="evidence" value="ECO:0007669"/>
    <property type="project" value="InterPro"/>
</dbReference>
<feature type="domain" description="HTH rpiR-type" evidence="1">
    <location>
        <begin position="1"/>
        <end position="76"/>
    </location>
</feature>
<evidence type="ECO:0000259" key="1">
    <source>
        <dbReference type="PROSITE" id="PS51071"/>
    </source>
</evidence>
<dbReference type="RefSeq" id="WP_117580914.1">
    <property type="nucleotide sequence ID" value="NZ_QUSL01000006.1"/>
</dbReference>
<dbReference type="Gene3D" id="1.10.10.10">
    <property type="entry name" value="Winged helix-like DNA-binding domain superfamily/Winged helix DNA-binding domain"/>
    <property type="match status" value="1"/>
</dbReference>
<dbReference type="PROSITE" id="PS51071">
    <property type="entry name" value="HTH_RPIR"/>
    <property type="match status" value="1"/>
</dbReference>
<dbReference type="InterPro" id="IPR009057">
    <property type="entry name" value="Homeodomain-like_sf"/>
</dbReference>
<dbReference type="PANTHER" id="PTHR30514:SF10">
    <property type="entry name" value="MURR_RPIR FAMILY TRANSCRIPTIONAL REGULATOR"/>
    <property type="match status" value="1"/>
</dbReference>
<dbReference type="InterPro" id="IPR000281">
    <property type="entry name" value="HTH_RpiR"/>
</dbReference>
<dbReference type="SUPFAM" id="SSF53697">
    <property type="entry name" value="SIS domain"/>
    <property type="match status" value="1"/>
</dbReference>
<dbReference type="Proteomes" id="UP000261032">
    <property type="component" value="Unassembled WGS sequence"/>
</dbReference>
<gene>
    <name evidence="2" type="ORF">DXB93_05365</name>
</gene>
<name>A0A3E3EEF6_9FIRM</name>
<protein>
    <submittedName>
        <fullName evidence="2">MurR/RpiR family transcriptional regulator</fullName>
    </submittedName>
</protein>
<dbReference type="AlphaFoldDB" id="A0A3E3EEF6"/>
<dbReference type="SUPFAM" id="SSF46689">
    <property type="entry name" value="Homeodomain-like"/>
    <property type="match status" value="1"/>
</dbReference>
<organism evidence="2 3">
    <name type="scientific">Thomasclavelia ramosa</name>
    <dbReference type="NCBI Taxonomy" id="1547"/>
    <lineage>
        <taxon>Bacteria</taxon>
        <taxon>Bacillati</taxon>
        <taxon>Bacillota</taxon>
        <taxon>Erysipelotrichia</taxon>
        <taxon>Erysipelotrichales</taxon>
        <taxon>Coprobacillaceae</taxon>
        <taxon>Thomasclavelia</taxon>
    </lineage>
</organism>
<accession>A0A3E3EEF6</accession>
<dbReference type="InterPro" id="IPR046348">
    <property type="entry name" value="SIS_dom_sf"/>
</dbReference>
<sequence>MSIIAKLTEKKDFSASESKIADYIIENKEEILHLTIRELAKTTYTGASTVMRVIKKIYDGSFSDFKVDLAYELQNMMSKGNNKILFQIKKQETAFSVMEKIASVEKDTIDRTKLLLNYQQIERITKLINKATIIYIFADGINEQIGHEFKYMMARIGKAVEIATDNFWVALNCLSESANPLAIYVNHREHNVQLLEKIRLNHKIAIPGIAVTGYINSTFETCCKEVITIPTGVSYSDLAPVIYTTAIRYVLNTLVGCVITSNHELSMDKLIDYTELSQTVK</sequence>
<dbReference type="GO" id="GO:0003700">
    <property type="term" value="F:DNA-binding transcription factor activity"/>
    <property type="evidence" value="ECO:0007669"/>
    <property type="project" value="InterPro"/>
</dbReference>
<reference evidence="2 3" key="1">
    <citation type="submission" date="2018-08" db="EMBL/GenBank/DDBJ databases">
        <title>A genome reference for cultivated species of the human gut microbiota.</title>
        <authorList>
            <person name="Zou Y."/>
            <person name="Xue W."/>
            <person name="Luo G."/>
        </authorList>
    </citation>
    <scope>NUCLEOTIDE SEQUENCE [LARGE SCALE GENOMIC DNA]</scope>
    <source>
        <strain evidence="2 3">OM06-4</strain>
    </source>
</reference>
<dbReference type="Gene3D" id="3.40.50.10490">
    <property type="entry name" value="Glucose-6-phosphate isomerase like protein, domain 1"/>
    <property type="match status" value="1"/>
</dbReference>
<dbReference type="GO" id="GO:0003677">
    <property type="term" value="F:DNA binding"/>
    <property type="evidence" value="ECO:0007669"/>
    <property type="project" value="InterPro"/>
</dbReference>
<dbReference type="Pfam" id="PF01418">
    <property type="entry name" value="HTH_6"/>
    <property type="match status" value="1"/>
</dbReference>
<dbReference type="InterPro" id="IPR036388">
    <property type="entry name" value="WH-like_DNA-bd_sf"/>
</dbReference>